<dbReference type="EMBL" id="JANVFT010000058">
    <property type="protein sequence ID" value="KAJ4481809.1"/>
    <property type="molecule type" value="Genomic_DNA"/>
</dbReference>
<dbReference type="SUPFAM" id="SSF53756">
    <property type="entry name" value="UDP-Glycosyltransferase/glycogen phosphorylase"/>
    <property type="match status" value="1"/>
</dbReference>
<dbReference type="Pfam" id="PF00201">
    <property type="entry name" value="UDPGT"/>
    <property type="match status" value="1"/>
</dbReference>
<dbReference type="Proteomes" id="UP001150217">
    <property type="component" value="Unassembled WGS sequence"/>
</dbReference>
<dbReference type="InterPro" id="IPR002213">
    <property type="entry name" value="UDP_glucos_trans"/>
</dbReference>
<comment type="caution">
    <text evidence="2">The sequence shown here is derived from an EMBL/GenBank/DDBJ whole genome shotgun (WGS) entry which is preliminary data.</text>
</comment>
<evidence type="ECO:0000313" key="3">
    <source>
        <dbReference type="Proteomes" id="UP001150217"/>
    </source>
</evidence>
<reference evidence="2" key="1">
    <citation type="submission" date="2022-08" db="EMBL/GenBank/DDBJ databases">
        <title>A Global Phylogenomic Analysis of the Shiitake Genus Lentinula.</title>
        <authorList>
            <consortium name="DOE Joint Genome Institute"/>
            <person name="Sierra-Patev S."/>
            <person name="Min B."/>
            <person name="Naranjo-Ortiz M."/>
            <person name="Looney B."/>
            <person name="Konkel Z."/>
            <person name="Slot J.C."/>
            <person name="Sakamoto Y."/>
            <person name="Steenwyk J.L."/>
            <person name="Rokas A."/>
            <person name="Carro J."/>
            <person name="Camarero S."/>
            <person name="Ferreira P."/>
            <person name="Molpeceres G."/>
            <person name="Ruiz-Duenas F.J."/>
            <person name="Serrano A."/>
            <person name="Henrissat B."/>
            <person name="Drula E."/>
            <person name="Hughes K.W."/>
            <person name="Mata J.L."/>
            <person name="Ishikawa N.K."/>
            <person name="Vargas-Isla R."/>
            <person name="Ushijima S."/>
            <person name="Smith C.A."/>
            <person name="Ahrendt S."/>
            <person name="Andreopoulos W."/>
            <person name="He G."/>
            <person name="Labutti K."/>
            <person name="Lipzen A."/>
            <person name="Ng V."/>
            <person name="Riley R."/>
            <person name="Sandor L."/>
            <person name="Barry K."/>
            <person name="Martinez A.T."/>
            <person name="Xiao Y."/>
            <person name="Gibbons J.G."/>
            <person name="Terashima K."/>
            <person name="Grigoriev I.V."/>
            <person name="Hibbett D.S."/>
        </authorList>
    </citation>
    <scope>NUCLEOTIDE SEQUENCE</scope>
    <source>
        <strain evidence="2">RHP3577 ss4</strain>
    </source>
</reference>
<name>A0ABQ8V9A1_9AGAR</name>
<keyword evidence="3" id="KW-1185">Reference proteome</keyword>
<evidence type="ECO:0000256" key="1">
    <source>
        <dbReference type="ARBA" id="ARBA00022679"/>
    </source>
</evidence>
<gene>
    <name evidence="2" type="ORF">C8R41DRAFT_959867</name>
</gene>
<proteinExistence type="predicted"/>
<sequence>MDDTPLRTRGEDCWKWIWNGTRLITSRDLQSHPVTGWFITHGGWNSIQEERSSIEFRCKIFWPCQADQP</sequence>
<protein>
    <submittedName>
        <fullName evidence="2">Uncharacterized protein</fullName>
    </submittedName>
</protein>
<dbReference type="Gene3D" id="3.40.50.2000">
    <property type="entry name" value="Glycogen Phosphorylase B"/>
    <property type="match status" value="1"/>
</dbReference>
<keyword evidence="1" id="KW-0808">Transferase</keyword>
<accession>A0ABQ8V9A1</accession>
<evidence type="ECO:0000313" key="2">
    <source>
        <dbReference type="EMBL" id="KAJ4481809.1"/>
    </source>
</evidence>
<organism evidence="2 3">
    <name type="scientific">Lentinula lateritia</name>
    <dbReference type="NCBI Taxonomy" id="40482"/>
    <lineage>
        <taxon>Eukaryota</taxon>
        <taxon>Fungi</taxon>
        <taxon>Dikarya</taxon>
        <taxon>Basidiomycota</taxon>
        <taxon>Agaricomycotina</taxon>
        <taxon>Agaricomycetes</taxon>
        <taxon>Agaricomycetidae</taxon>
        <taxon>Agaricales</taxon>
        <taxon>Marasmiineae</taxon>
        <taxon>Omphalotaceae</taxon>
        <taxon>Lentinula</taxon>
    </lineage>
</organism>